<organism evidence="14 15">
    <name type="scientific">Cerasibacillus quisquiliarum</name>
    <dbReference type="NCBI Taxonomy" id="227865"/>
    <lineage>
        <taxon>Bacteria</taxon>
        <taxon>Bacillati</taxon>
        <taxon>Bacillota</taxon>
        <taxon>Bacilli</taxon>
        <taxon>Bacillales</taxon>
        <taxon>Bacillaceae</taxon>
        <taxon>Cerasibacillus</taxon>
    </lineage>
</organism>
<feature type="domain" description="Core-binding (CB)" evidence="13">
    <location>
        <begin position="2"/>
        <end position="88"/>
    </location>
</feature>
<dbReference type="GO" id="GO:0005737">
    <property type="term" value="C:cytoplasm"/>
    <property type="evidence" value="ECO:0007669"/>
    <property type="project" value="UniProtKB-SubCell"/>
</dbReference>
<dbReference type="Pfam" id="PF00589">
    <property type="entry name" value="Phage_integrase"/>
    <property type="match status" value="1"/>
</dbReference>
<dbReference type="GO" id="GO:0006313">
    <property type="term" value="P:DNA transposition"/>
    <property type="evidence" value="ECO:0007669"/>
    <property type="project" value="UniProtKB-UniRule"/>
</dbReference>
<evidence type="ECO:0000256" key="2">
    <source>
        <dbReference type="ARBA" id="ARBA00006657"/>
    </source>
</evidence>
<dbReference type="InterPro" id="IPR010998">
    <property type="entry name" value="Integrase_recombinase_N"/>
</dbReference>
<evidence type="ECO:0000256" key="1">
    <source>
        <dbReference type="ARBA" id="ARBA00004496"/>
    </source>
</evidence>
<dbReference type="InterPro" id="IPR004107">
    <property type="entry name" value="Integrase_SAM-like_N"/>
</dbReference>
<proteinExistence type="inferred from homology"/>
<evidence type="ECO:0000256" key="3">
    <source>
        <dbReference type="ARBA" id="ARBA00022490"/>
    </source>
</evidence>
<accession>A0A511UXD8</accession>
<evidence type="ECO:0000256" key="9">
    <source>
        <dbReference type="ARBA" id="ARBA00023306"/>
    </source>
</evidence>
<comment type="caution">
    <text evidence="14">The sequence shown here is derived from an EMBL/GenBank/DDBJ whole genome shotgun (WGS) entry which is preliminary data.</text>
</comment>
<keyword evidence="9 10" id="KW-0131">Cell cycle</keyword>
<evidence type="ECO:0000259" key="13">
    <source>
        <dbReference type="PROSITE" id="PS51900"/>
    </source>
</evidence>
<dbReference type="PANTHER" id="PTHR30349">
    <property type="entry name" value="PHAGE INTEGRASE-RELATED"/>
    <property type="match status" value="1"/>
</dbReference>
<protein>
    <recommendedName>
        <fullName evidence="10 11">Tyrosine recombinase XerC</fullName>
    </recommendedName>
</protein>
<dbReference type="AlphaFoldDB" id="A0A511UXD8"/>
<dbReference type="InterPro" id="IPR011931">
    <property type="entry name" value="Recomb_XerC"/>
</dbReference>
<dbReference type="HAMAP" id="MF_01808">
    <property type="entry name" value="Recomb_XerC_XerD"/>
    <property type="match status" value="1"/>
</dbReference>
<keyword evidence="6 10" id="KW-0229">DNA integration</keyword>
<name>A0A511UXD8_9BACI</name>
<dbReference type="Gene3D" id="1.10.443.10">
    <property type="entry name" value="Intergrase catalytic core"/>
    <property type="match status" value="1"/>
</dbReference>
<dbReference type="PROSITE" id="PS51898">
    <property type="entry name" value="TYR_RECOMBINASE"/>
    <property type="match status" value="1"/>
</dbReference>
<feature type="active site" evidence="10">
    <location>
        <position position="272"/>
    </location>
</feature>
<evidence type="ECO:0000256" key="5">
    <source>
        <dbReference type="ARBA" id="ARBA00022829"/>
    </source>
</evidence>
<evidence type="ECO:0000256" key="10">
    <source>
        <dbReference type="HAMAP-Rule" id="MF_01808"/>
    </source>
</evidence>
<feature type="active site" description="O-(3'-phospho-DNA)-tyrosine intermediate" evidence="10">
    <location>
        <position position="281"/>
    </location>
</feature>
<evidence type="ECO:0000256" key="8">
    <source>
        <dbReference type="ARBA" id="ARBA00023172"/>
    </source>
</evidence>
<dbReference type="InterPro" id="IPR023009">
    <property type="entry name" value="Tyrosine_recombinase_XerC/XerD"/>
</dbReference>
<evidence type="ECO:0000313" key="15">
    <source>
        <dbReference type="Proteomes" id="UP000321491"/>
    </source>
</evidence>
<dbReference type="GO" id="GO:0007059">
    <property type="term" value="P:chromosome segregation"/>
    <property type="evidence" value="ECO:0007669"/>
    <property type="project" value="UniProtKB-UniRule"/>
</dbReference>
<dbReference type="GO" id="GO:0051301">
    <property type="term" value="P:cell division"/>
    <property type="evidence" value="ECO:0007669"/>
    <property type="project" value="UniProtKB-UniRule"/>
</dbReference>
<dbReference type="CDD" id="cd00798">
    <property type="entry name" value="INT_XerDC_C"/>
    <property type="match status" value="1"/>
</dbReference>
<keyword evidence="8 10" id="KW-0233">DNA recombination</keyword>
<feature type="active site" evidence="10">
    <location>
        <position position="249"/>
    </location>
</feature>
<dbReference type="PANTHER" id="PTHR30349:SF77">
    <property type="entry name" value="TYROSINE RECOMBINASE XERC"/>
    <property type="match status" value="1"/>
</dbReference>
<dbReference type="NCBIfam" id="NF040815">
    <property type="entry name" value="recomb_XerA_Arch"/>
    <property type="match status" value="1"/>
</dbReference>
<keyword evidence="15" id="KW-1185">Reference proteome</keyword>
<keyword evidence="7 10" id="KW-0238">DNA-binding</keyword>
<evidence type="ECO:0000259" key="12">
    <source>
        <dbReference type="PROSITE" id="PS51898"/>
    </source>
</evidence>
<dbReference type="InterPro" id="IPR002104">
    <property type="entry name" value="Integrase_catalytic"/>
</dbReference>
<reference evidence="14 15" key="1">
    <citation type="submission" date="2019-07" db="EMBL/GenBank/DDBJ databases">
        <title>Whole genome shotgun sequence of Cerasibacillus quisquiliarum NBRC 102429.</title>
        <authorList>
            <person name="Hosoyama A."/>
            <person name="Uohara A."/>
            <person name="Ohji S."/>
            <person name="Ichikawa N."/>
        </authorList>
    </citation>
    <scope>NUCLEOTIDE SEQUENCE [LARGE SCALE GENOMIC DNA]</scope>
    <source>
        <strain evidence="14 15">NBRC 102429</strain>
    </source>
</reference>
<dbReference type="Pfam" id="PF02899">
    <property type="entry name" value="Phage_int_SAM_1"/>
    <property type="match status" value="1"/>
</dbReference>
<comment type="subcellular location">
    <subcellularLocation>
        <location evidence="1 10">Cytoplasm</location>
    </subcellularLocation>
</comment>
<sequence>MVNYQTCRIMFMKYLQIEKNASPYTLKFYTDDLNTFFTFLEEEQIQDLNHLNERDIRIFLTNLYKNQLSRRTVSRILSCLRSFYRFLQREEFVNQNPFMHISLPKSEKKLPSFLYQEELEKLFHVSDMTTPLGQRNQALLELLYATGIRVGECVKIRVSDIDFDIGTVFVTGKGNKERYVPFGSFAATALKTYIEDGRNSLLEKTESQTNCLFLNVRGQPLTDRGIRFILNKMVEKTSLTVNIYPHKLRHTFATHMLNAGADLRTVQELLGHEHLSTTQIYTHVTKDYLRHVYMNSHPRAKKK</sequence>
<evidence type="ECO:0000313" key="14">
    <source>
        <dbReference type="EMBL" id="GEN30418.1"/>
    </source>
</evidence>
<feature type="active site" evidence="10">
    <location>
        <position position="246"/>
    </location>
</feature>
<comment type="similarity">
    <text evidence="2 10">Belongs to the 'phage' integrase family. XerC subfamily.</text>
</comment>
<feature type="active site" evidence="10">
    <location>
        <position position="149"/>
    </location>
</feature>
<comment type="function">
    <text evidence="10">Site-specific tyrosine recombinase, which acts by catalyzing the cutting and rejoining of the recombining DNA molecules. The XerC-XerD complex is essential to convert dimers of the bacterial chromosome into monomers to permit their segregation at cell division. It also contributes to the segregational stability of plasmids.</text>
</comment>
<dbReference type="NCBIfam" id="TIGR02224">
    <property type="entry name" value="recomb_XerC"/>
    <property type="match status" value="1"/>
</dbReference>
<keyword evidence="3 10" id="KW-0963">Cytoplasm</keyword>
<dbReference type="GO" id="GO:0003677">
    <property type="term" value="F:DNA binding"/>
    <property type="evidence" value="ECO:0007669"/>
    <property type="project" value="UniProtKB-UniRule"/>
</dbReference>
<dbReference type="Gene3D" id="1.10.150.130">
    <property type="match status" value="1"/>
</dbReference>
<dbReference type="PROSITE" id="PS51900">
    <property type="entry name" value="CB"/>
    <property type="match status" value="1"/>
</dbReference>
<feature type="domain" description="Tyr recombinase" evidence="12">
    <location>
        <begin position="109"/>
        <end position="294"/>
    </location>
</feature>
<evidence type="ECO:0000256" key="6">
    <source>
        <dbReference type="ARBA" id="ARBA00022908"/>
    </source>
</evidence>
<dbReference type="GO" id="GO:0009037">
    <property type="term" value="F:tyrosine-based site-specific recombinase activity"/>
    <property type="evidence" value="ECO:0007669"/>
    <property type="project" value="UniProtKB-UniRule"/>
</dbReference>
<dbReference type="Proteomes" id="UP000321491">
    <property type="component" value="Unassembled WGS sequence"/>
</dbReference>
<gene>
    <name evidence="14" type="primary">xerD_1</name>
    <name evidence="10" type="synonym">xerC</name>
    <name evidence="14" type="ORF">CQU01_06560</name>
</gene>
<dbReference type="NCBIfam" id="NF001399">
    <property type="entry name" value="PRK00283.1"/>
    <property type="match status" value="1"/>
</dbReference>
<feature type="active site" evidence="10">
    <location>
        <position position="173"/>
    </location>
</feature>
<keyword evidence="5 10" id="KW-0159">Chromosome partition</keyword>
<dbReference type="InterPro" id="IPR011010">
    <property type="entry name" value="DNA_brk_join_enz"/>
</dbReference>
<dbReference type="InterPro" id="IPR044068">
    <property type="entry name" value="CB"/>
</dbReference>
<dbReference type="InterPro" id="IPR050090">
    <property type="entry name" value="Tyrosine_recombinase_XerCD"/>
</dbReference>
<evidence type="ECO:0000256" key="7">
    <source>
        <dbReference type="ARBA" id="ARBA00023125"/>
    </source>
</evidence>
<keyword evidence="4 10" id="KW-0132">Cell division</keyword>
<comment type="subunit">
    <text evidence="10">Forms a cyclic heterotetrameric complex composed of two molecules of XerC and two molecules of XerD.</text>
</comment>
<dbReference type="EMBL" id="BJXW01000008">
    <property type="protein sequence ID" value="GEN30418.1"/>
    <property type="molecule type" value="Genomic_DNA"/>
</dbReference>
<evidence type="ECO:0000256" key="4">
    <source>
        <dbReference type="ARBA" id="ARBA00022618"/>
    </source>
</evidence>
<dbReference type="SUPFAM" id="SSF56349">
    <property type="entry name" value="DNA breaking-rejoining enzymes"/>
    <property type="match status" value="1"/>
</dbReference>
<dbReference type="InterPro" id="IPR013762">
    <property type="entry name" value="Integrase-like_cat_sf"/>
</dbReference>
<evidence type="ECO:0000256" key="11">
    <source>
        <dbReference type="NCBIfam" id="TIGR02224"/>
    </source>
</evidence>